<dbReference type="Proteomes" id="UP000031666">
    <property type="component" value="Unassembled WGS sequence"/>
</dbReference>
<protein>
    <submittedName>
        <fullName evidence="1">Uncharacterized protein</fullName>
    </submittedName>
</protein>
<dbReference type="STRING" id="1481914.JCM19241_2538"/>
<comment type="caution">
    <text evidence="1">The sequence shown here is derived from an EMBL/GenBank/DDBJ whole genome shotgun (WGS) entry which is preliminary data.</text>
</comment>
<reference evidence="1 2" key="1">
    <citation type="submission" date="2015-01" db="EMBL/GenBank/DDBJ databases">
        <title>Vibrio sp. C94 JCM 19241 whole genome shotgun sequence.</title>
        <authorList>
            <person name="Sawabe T."/>
            <person name="Meirelles P."/>
            <person name="Feng G."/>
            <person name="Sayaka M."/>
            <person name="Hattori M."/>
            <person name="Ohkuma M."/>
        </authorList>
    </citation>
    <scope>NUCLEOTIDE SEQUENCE [LARGE SCALE GENOMIC DNA]</scope>
    <source>
        <strain evidence="2">JCM 19241</strain>
    </source>
</reference>
<sequence>MAVALTSFSSFAATKVNLFDVEAVVYEQQADAKYSGEELARRSGMREVIVKATGNSASLDNPVVKKAISQSSRFLSTISPSEQGGQPTLKMSFNPRQIQALLQQAELPYWQKSVPKYWYG</sequence>
<name>A0A0B8QD12_9VIBR</name>
<dbReference type="InterPro" id="IPR018642">
    <property type="entry name" value="DUF2066"/>
</dbReference>
<organism evidence="1 2">
    <name type="scientific">Vibrio ishigakensis</name>
    <dbReference type="NCBI Taxonomy" id="1481914"/>
    <lineage>
        <taxon>Bacteria</taxon>
        <taxon>Pseudomonadati</taxon>
        <taxon>Pseudomonadota</taxon>
        <taxon>Gammaproteobacteria</taxon>
        <taxon>Vibrionales</taxon>
        <taxon>Vibrionaceae</taxon>
        <taxon>Vibrio</taxon>
    </lineage>
</organism>
<dbReference type="EMBL" id="BBSC01000001">
    <property type="protein sequence ID" value="GAM73083.1"/>
    <property type="molecule type" value="Genomic_DNA"/>
</dbReference>
<reference evidence="1 2" key="2">
    <citation type="submission" date="2015-01" db="EMBL/GenBank/DDBJ databases">
        <authorList>
            <consortium name="NBRP consortium"/>
            <person name="Sawabe T."/>
            <person name="Meirelles P."/>
            <person name="Feng G."/>
            <person name="Sayaka M."/>
            <person name="Hattori M."/>
            <person name="Ohkuma M."/>
        </authorList>
    </citation>
    <scope>NUCLEOTIDE SEQUENCE [LARGE SCALE GENOMIC DNA]</scope>
    <source>
        <strain evidence="2">JCM 19241</strain>
    </source>
</reference>
<dbReference type="Pfam" id="PF09839">
    <property type="entry name" value="DUF2066"/>
    <property type="match status" value="1"/>
</dbReference>
<evidence type="ECO:0000313" key="2">
    <source>
        <dbReference type="Proteomes" id="UP000031666"/>
    </source>
</evidence>
<gene>
    <name evidence="1" type="ORF">JCM19241_2538</name>
</gene>
<evidence type="ECO:0000313" key="1">
    <source>
        <dbReference type="EMBL" id="GAM73083.1"/>
    </source>
</evidence>
<accession>A0A0B8QD12</accession>
<proteinExistence type="predicted"/>
<dbReference type="AlphaFoldDB" id="A0A0B8QD12"/>